<dbReference type="OrthoDB" id="9977836at2"/>
<dbReference type="Proteomes" id="UP000285295">
    <property type="component" value="Unassembled WGS sequence"/>
</dbReference>
<proteinExistence type="predicted"/>
<reference evidence="1 2" key="2">
    <citation type="submission" date="2019-01" db="EMBL/GenBank/DDBJ databases">
        <authorList>
            <person name="Li Y."/>
        </authorList>
    </citation>
    <scope>NUCLEOTIDE SEQUENCE [LARGE SCALE GENOMIC DNA]</scope>
    <source>
        <strain evidence="1 2">D19-10-3-21</strain>
    </source>
</reference>
<comment type="caution">
    <text evidence="1">The sequence shown here is derived from an EMBL/GenBank/DDBJ whole genome shotgun (WGS) entry which is preliminary data.</text>
</comment>
<gene>
    <name evidence="1" type="ORF">D2T31_12200</name>
</gene>
<name>A0A443K7V3_9RHOB</name>
<evidence type="ECO:0000313" key="2">
    <source>
        <dbReference type="Proteomes" id="UP000285295"/>
    </source>
</evidence>
<dbReference type="AlphaFoldDB" id="A0A443K7V3"/>
<reference evidence="1 2" key="1">
    <citation type="submission" date="2019-01" db="EMBL/GenBank/DDBJ databases">
        <title>Sinorhodobacter populi sp. nov. isolated from the symptomatic bark tissue of Populus euramericana canker.</title>
        <authorList>
            <person name="Xu G."/>
        </authorList>
    </citation>
    <scope>NUCLEOTIDE SEQUENCE [LARGE SCALE GENOMIC DNA]</scope>
    <source>
        <strain evidence="1 2">D19-10-3-21</strain>
    </source>
</reference>
<organism evidence="1 2">
    <name type="scientific">Paenirhodobacter populi</name>
    <dbReference type="NCBI Taxonomy" id="2306993"/>
    <lineage>
        <taxon>Bacteria</taxon>
        <taxon>Pseudomonadati</taxon>
        <taxon>Pseudomonadota</taxon>
        <taxon>Alphaproteobacteria</taxon>
        <taxon>Rhodobacterales</taxon>
        <taxon>Rhodobacter group</taxon>
        <taxon>Paenirhodobacter</taxon>
    </lineage>
</organism>
<dbReference type="RefSeq" id="WP_128237585.1">
    <property type="nucleotide sequence ID" value="NZ_SAUX01000013.1"/>
</dbReference>
<dbReference type="EMBL" id="SAUX01000013">
    <property type="protein sequence ID" value="RWR28867.1"/>
    <property type="molecule type" value="Genomic_DNA"/>
</dbReference>
<evidence type="ECO:0000313" key="1">
    <source>
        <dbReference type="EMBL" id="RWR28867.1"/>
    </source>
</evidence>
<accession>A0A443K7V3</accession>
<protein>
    <submittedName>
        <fullName evidence="1">Uncharacterized protein</fullName>
    </submittedName>
</protein>
<sequence length="86" mass="9337">MRNVLSNQIKVNRAIKMSEIGAHAESAAAMLLAIPESVVEALPARLIAQLLDANWTLAQQSKAIAERDAISEGAIWDGRRMREIAA</sequence>